<dbReference type="SMR" id="A0A059VA11"/>
<dbReference type="EMBL" id="KJ507099">
    <property type="protein sequence ID" value="AHZ95003.1"/>
    <property type="molecule type" value="Genomic_DNA"/>
</dbReference>
<accession>A0A059VA11</accession>
<name>A0A059VA11_9CAUD</name>
<evidence type="ECO:0000313" key="1">
    <source>
        <dbReference type="EMBL" id="AHZ95003.1"/>
    </source>
</evidence>
<protein>
    <submittedName>
        <fullName evidence="1">Uncharacterized protein</fullName>
    </submittedName>
</protein>
<proteinExistence type="predicted"/>
<dbReference type="RefSeq" id="YP_009043250.1">
    <property type="nucleotide sequence ID" value="NC_024362.1"/>
</dbReference>
<dbReference type="Proteomes" id="UP000204268">
    <property type="component" value="Segment"/>
</dbReference>
<dbReference type="GeneID" id="19685908"/>
<reference evidence="1 2" key="1">
    <citation type="journal article" date="2014" name="J. Basic Microbiol.">
        <title>Isolation and partial characterization of bacteriophages infecting Pseudomonas syringae pv. actinidiae, causal agent of kiwifruit bacterial canker.</title>
        <authorList>
            <person name="Di Lallo G."/>
            <person name="Evangelisti M."/>
            <person name="Mancuso F."/>
            <person name="Ferrante P."/>
            <person name="Marcelletti S."/>
            <person name="Tinari A."/>
            <person name="Superti F."/>
            <person name="Migliore L."/>
            <person name="D'Addabbo P."/>
            <person name="Frezza D."/>
            <person name="Scortichini M."/>
            <person name="Thaller M.C."/>
        </authorList>
    </citation>
    <scope>NUCLEOTIDE SEQUENCE [LARGE SCALE GENOMIC DNA]</scope>
</reference>
<evidence type="ECO:0000313" key="2">
    <source>
        <dbReference type="Proteomes" id="UP000204268"/>
    </source>
</evidence>
<sequence length="67" mass="7515">MKALKSFDIVTALIVLAGRIAKRRHEKLVAREASLKAAIAATQAAYQQTVSDRVQADWRHQDITRVK</sequence>
<dbReference type="OrthoDB" id="41257at10239"/>
<dbReference type="KEGG" id="vg:19685908"/>
<organism evidence="1 2">
    <name type="scientific">Pseudomonas phage phiPSA2</name>
    <dbReference type="NCBI Taxonomy" id="1500756"/>
    <lineage>
        <taxon>Viruses</taxon>
        <taxon>Duplodnaviria</taxon>
        <taxon>Heunggongvirae</taxon>
        <taxon>Uroviricota</taxon>
        <taxon>Caudoviricetes</taxon>
        <taxon>Autographivirales</taxon>
        <taxon>Autotranscriptaviridae</taxon>
        <taxon>Studiervirinae</taxon>
        <taxon>Ghunavirus</taxon>
        <taxon>Ghunavirus PSA2</taxon>
    </lineage>
</organism>
<keyword evidence="2" id="KW-1185">Reference proteome</keyword>
<gene>
    <name evidence="1" type="ORF">phiPSA2_22</name>
</gene>